<feature type="domain" description="AB hydrolase-1" evidence="1">
    <location>
        <begin position="46"/>
        <end position="292"/>
    </location>
</feature>
<name>A0A1Z4EBG7_9MYCO</name>
<keyword evidence="3" id="KW-1185">Reference proteome</keyword>
<dbReference type="KEGG" id="mshg:MSG_00133"/>
<organism evidence="2 3">
    <name type="scientific">Mycobacterium shigaense</name>
    <dbReference type="NCBI Taxonomy" id="722731"/>
    <lineage>
        <taxon>Bacteria</taxon>
        <taxon>Bacillati</taxon>
        <taxon>Actinomycetota</taxon>
        <taxon>Actinomycetes</taxon>
        <taxon>Mycobacteriales</taxon>
        <taxon>Mycobacteriaceae</taxon>
        <taxon>Mycobacterium</taxon>
        <taxon>Mycobacterium simiae complex</taxon>
    </lineage>
</organism>
<dbReference type="InterPro" id="IPR029058">
    <property type="entry name" value="AB_hydrolase_fold"/>
</dbReference>
<dbReference type="EMBL" id="AP018164">
    <property type="protein sequence ID" value="BAX90300.1"/>
    <property type="molecule type" value="Genomic_DNA"/>
</dbReference>
<sequence length="297" mass="32583">MAPADMRQNNLMDAPGAWQWIGQCETLLSRRGHRIAFRRRGHGPKILLLHGFPTWSYDYAEIAADLAADHDVITLDFLGYGASDKPNPYDYSVAESADVVEDLAAHLQLESVCLVAHDYGGIVAQELIDRVRAGALGFRISSLVLLNSGVSYSAYRPTRLQRLLILPVIGKLVAGRITAGRLRAVLDGVRASRLTDAELDDLWYGVSLCDGHKLAHLLIRYNAERAAHHRRWEQALAQWDGPLRLVWGLDDPVSGRHVLEAATATLPRAGVTALENVGHYPQSEAPQAVAAAIRAHS</sequence>
<accession>A0A1Z4EBG7</accession>
<dbReference type="PANTHER" id="PTHR43798:SF33">
    <property type="entry name" value="HYDROLASE, PUTATIVE (AFU_ORTHOLOGUE AFUA_2G14860)-RELATED"/>
    <property type="match status" value="1"/>
</dbReference>
<dbReference type="InterPro" id="IPR000073">
    <property type="entry name" value="AB_hydrolase_1"/>
</dbReference>
<dbReference type="GO" id="GO:0047372">
    <property type="term" value="F:monoacylglycerol lipase activity"/>
    <property type="evidence" value="ECO:0007669"/>
    <property type="project" value="TreeGrafter"/>
</dbReference>
<reference evidence="3" key="1">
    <citation type="submission" date="2017-06" db="EMBL/GenBank/DDBJ databases">
        <title>Complete Genome Sequence of Mycobacterium shigaense.</title>
        <authorList>
            <person name="Fukano H."/>
            <person name="Yoshida M."/>
            <person name="Kazumi Y."/>
            <person name="Ogura Y."/>
            <person name="Mitarai S."/>
            <person name="Hayashi T."/>
            <person name="Hoshino Y."/>
        </authorList>
    </citation>
    <scope>NUCLEOTIDE SEQUENCE [LARGE SCALE GENOMIC DNA]</scope>
    <source>
        <strain evidence="3">UN-152</strain>
    </source>
</reference>
<dbReference type="Pfam" id="PF12697">
    <property type="entry name" value="Abhydrolase_6"/>
    <property type="match status" value="1"/>
</dbReference>
<dbReference type="Gene3D" id="3.40.50.1820">
    <property type="entry name" value="alpha/beta hydrolase"/>
    <property type="match status" value="1"/>
</dbReference>
<dbReference type="GO" id="GO:0046464">
    <property type="term" value="P:acylglycerol catabolic process"/>
    <property type="evidence" value="ECO:0007669"/>
    <property type="project" value="TreeGrafter"/>
</dbReference>
<dbReference type="AlphaFoldDB" id="A0A1Z4EBG7"/>
<proteinExistence type="predicted"/>
<evidence type="ECO:0000259" key="1">
    <source>
        <dbReference type="Pfam" id="PF12697"/>
    </source>
</evidence>
<protein>
    <submittedName>
        <fullName evidence="2">Hydrolase</fullName>
    </submittedName>
</protein>
<evidence type="ECO:0000313" key="2">
    <source>
        <dbReference type="EMBL" id="BAX90300.1"/>
    </source>
</evidence>
<keyword evidence="2" id="KW-0378">Hydrolase</keyword>
<gene>
    <name evidence="2" type="ORF">MSG_00133</name>
</gene>
<dbReference type="InterPro" id="IPR000639">
    <property type="entry name" value="Epox_hydrolase-like"/>
</dbReference>
<dbReference type="PRINTS" id="PR00412">
    <property type="entry name" value="EPOXHYDRLASE"/>
</dbReference>
<evidence type="ECO:0000313" key="3">
    <source>
        <dbReference type="Proteomes" id="UP000217736"/>
    </source>
</evidence>
<dbReference type="PANTHER" id="PTHR43798">
    <property type="entry name" value="MONOACYLGLYCEROL LIPASE"/>
    <property type="match status" value="1"/>
</dbReference>
<dbReference type="Proteomes" id="UP000217736">
    <property type="component" value="Chromosome"/>
</dbReference>
<dbReference type="OrthoDB" id="334507at2"/>
<dbReference type="SUPFAM" id="SSF53474">
    <property type="entry name" value="alpha/beta-Hydrolases"/>
    <property type="match status" value="1"/>
</dbReference>
<dbReference type="InterPro" id="IPR050266">
    <property type="entry name" value="AB_hydrolase_sf"/>
</dbReference>
<dbReference type="GO" id="GO:0016020">
    <property type="term" value="C:membrane"/>
    <property type="evidence" value="ECO:0007669"/>
    <property type="project" value="TreeGrafter"/>
</dbReference>